<feature type="region of interest" description="Disordered" evidence="1">
    <location>
        <begin position="67"/>
        <end position="94"/>
    </location>
</feature>
<reference evidence="2" key="1">
    <citation type="journal article" date="2014" name="Front. Microbiol.">
        <title>High frequency of phylogenetically diverse reductive dehalogenase-homologous genes in deep subseafloor sedimentary metagenomes.</title>
        <authorList>
            <person name="Kawai M."/>
            <person name="Futagami T."/>
            <person name="Toyoda A."/>
            <person name="Takaki Y."/>
            <person name="Nishi S."/>
            <person name="Hori S."/>
            <person name="Arai W."/>
            <person name="Tsubouchi T."/>
            <person name="Morono Y."/>
            <person name="Uchiyama I."/>
            <person name="Ito T."/>
            <person name="Fujiyama A."/>
            <person name="Inagaki F."/>
            <person name="Takami H."/>
        </authorList>
    </citation>
    <scope>NUCLEOTIDE SEQUENCE</scope>
    <source>
        <strain evidence="2">Expedition CK06-06</strain>
    </source>
</reference>
<gene>
    <name evidence="2" type="ORF">S12H4_01490</name>
</gene>
<organism evidence="2">
    <name type="scientific">marine sediment metagenome</name>
    <dbReference type="NCBI Taxonomy" id="412755"/>
    <lineage>
        <taxon>unclassified sequences</taxon>
        <taxon>metagenomes</taxon>
        <taxon>ecological metagenomes</taxon>
    </lineage>
</organism>
<protein>
    <submittedName>
        <fullName evidence="2">Uncharacterized protein</fullName>
    </submittedName>
</protein>
<name>X1Q1E7_9ZZZZ</name>
<feature type="compositionally biased region" description="Basic and acidic residues" evidence="1">
    <location>
        <begin position="67"/>
        <end position="83"/>
    </location>
</feature>
<dbReference type="AlphaFoldDB" id="X1Q1E7"/>
<accession>X1Q1E7</accession>
<proteinExistence type="predicted"/>
<comment type="caution">
    <text evidence="2">The sequence shown here is derived from an EMBL/GenBank/DDBJ whole genome shotgun (WGS) entry which is preliminary data.</text>
</comment>
<sequence>MVPAKKDSGCEVERGVCPMCEKTFFKETERQTVRSTMLHMAAVHPDELETVVKAGWLTVLRLVGDMSRDKAKGKGEPQKEKGFLETLLGDDDDE</sequence>
<evidence type="ECO:0000313" key="2">
    <source>
        <dbReference type="EMBL" id="GAI62372.1"/>
    </source>
</evidence>
<evidence type="ECO:0000256" key="1">
    <source>
        <dbReference type="SAM" id="MobiDB-lite"/>
    </source>
</evidence>
<dbReference type="EMBL" id="BARW01000300">
    <property type="protein sequence ID" value="GAI62372.1"/>
    <property type="molecule type" value="Genomic_DNA"/>
</dbReference>